<dbReference type="OrthoDB" id="8443327at2"/>
<dbReference type="AlphaFoldDB" id="A0A2U1SSH7"/>
<organism evidence="2 3">
    <name type="scientific">Methylosinus sporium</name>
    <dbReference type="NCBI Taxonomy" id="428"/>
    <lineage>
        <taxon>Bacteria</taxon>
        <taxon>Pseudomonadati</taxon>
        <taxon>Pseudomonadota</taxon>
        <taxon>Alphaproteobacteria</taxon>
        <taxon>Hyphomicrobiales</taxon>
        <taxon>Methylocystaceae</taxon>
        <taxon>Methylosinus</taxon>
    </lineage>
</organism>
<evidence type="ECO:0000256" key="1">
    <source>
        <dbReference type="SAM" id="MobiDB-lite"/>
    </source>
</evidence>
<protein>
    <submittedName>
        <fullName evidence="2">Uncharacterized protein</fullName>
    </submittedName>
</protein>
<feature type="compositionally biased region" description="Basic and acidic residues" evidence="1">
    <location>
        <begin position="1"/>
        <end position="12"/>
    </location>
</feature>
<dbReference type="EMBL" id="PUIV01000007">
    <property type="protein sequence ID" value="PWB94571.1"/>
    <property type="molecule type" value="Genomic_DNA"/>
</dbReference>
<accession>A0A2U1SSH7</accession>
<gene>
    <name evidence="2" type="ORF">C5689_07530</name>
</gene>
<comment type="caution">
    <text evidence="2">The sequence shown here is derived from an EMBL/GenBank/DDBJ whole genome shotgun (WGS) entry which is preliminary data.</text>
</comment>
<feature type="region of interest" description="Disordered" evidence="1">
    <location>
        <begin position="1"/>
        <end position="26"/>
    </location>
</feature>
<proteinExistence type="predicted"/>
<reference evidence="2 3" key="1">
    <citation type="journal article" date="2018" name="Appl. Microbiol. Biotechnol.">
        <title>Co-cultivation of the strictly anaerobic methanogen Methanosarcina barkeri with aerobic methanotrophs in an oxygen-limited membrane bioreactor.</title>
        <authorList>
            <person name="In 't Zandt M.H."/>
            <person name="van den Bosch T.J.M."/>
            <person name="Rijkers R."/>
            <person name="van Kessel M.A.H.J."/>
            <person name="Jetten M.S.M."/>
            <person name="Welte C.U."/>
        </authorList>
    </citation>
    <scope>NUCLEOTIDE SEQUENCE [LARGE SCALE GENOMIC DNA]</scope>
    <source>
        <strain evidence="2 3">DSM 17706</strain>
    </source>
</reference>
<name>A0A2U1SSH7_METSR</name>
<sequence length="127" mass="14139">MDYDIPPREGRRSTRSAAAPARDQSMMPTRRRVEVLETYFGADGRPVKRKSIGAARVARHYDERGNKVEEAYFNADGKPTLRKGLGVAKIAWRYDERGRQIDASFFDAAGEPVQKGAAARVRALADA</sequence>
<evidence type="ECO:0000313" key="2">
    <source>
        <dbReference type="EMBL" id="PWB94571.1"/>
    </source>
</evidence>
<evidence type="ECO:0000313" key="3">
    <source>
        <dbReference type="Proteomes" id="UP000245137"/>
    </source>
</evidence>
<keyword evidence="3" id="KW-1185">Reference proteome</keyword>
<dbReference type="Proteomes" id="UP000245137">
    <property type="component" value="Unassembled WGS sequence"/>
</dbReference>